<dbReference type="AlphaFoldDB" id="A0A315ZDM9"/>
<dbReference type="SUPFAM" id="SSF50346">
    <property type="entry name" value="PRC-barrel domain"/>
    <property type="match status" value="1"/>
</dbReference>
<dbReference type="Gene3D" id="2.30.30.240">
    <property type="entry name" value="PRC-barrel domain"/>
    <property type="match status" value="1"/>
</dbReference>
<comment type="subcellular location">
    <subcellularLocation>
        <location evidence="5">Cytoplasm</location>
    </subcellularLocation>
</comment>
<dbReference type="Proteomes" id="UP000245535">
    <property type="component" value="Unassembled WGS sequence"/>
</dbReference>
<keyword evidence="2 5" id="KW-0690">Ribosome biogenesis</keyword>
<evidence type="ECO:0000256" key="2">
    <source>
        <dbReference type="ARBA" id="ARBA00022517"/>
    </source>
</evidence>
<feature type="domain" description="Ribosome maturation factor RimM PRC barrel" evidence="7">
    <location>
        <begin position="102"/>
        <end position="168"/>
    </location>
</feature>
<comment type="similarity">
    <text evidence="5">Belongs to the RimM family.</text>
</comment>
<dbReference type="InterPro" id="IPR002676">
    <property type="entry name" value="RimM_N"/>
</dbReference>
<dbReference type="InterPro" id="IPR011033">
    <property type="entry name" value="PRC_barrel-like_sf"/>
</dbReference>
<keyword evidence="9" id="KW-1185">Reference proteome</keyword>
<feature type="domain" description="RimM N-terminal" evidence="6">
    <location>
        <begin position="9"/>
        <end position="87"/>
    </location>
</feature>
<comment type="caution">
    <text evidence="8">The sequence shown here is derived from an EMBL/GenBank/DDBJ whole genome shotgun (WGS) entry which is preliminary data.</text>
</comment>
<dbReference type="HAMAP" id="MF_00014">
    <property type="entry name" value="Ribosome_mat_RimM"/>
    <property type="match status" value="1"/>
</dbReference>
<dbReference type="GO" id="GO:0042274">
    <property type="term" value="P:ribosomal small subunit biogenesis"/>
    <property type="evidence" value="ECO:0007669"/>
    <property type="project" value="UniProtKB-UniRule"/>
</dbReference>
<dbReference type="GO" id="GO:0043022">
    <property type="term" value="F:ribosome binding"/>
    <property type="evidence" value="ECO:0007669"/>
    <property type="project" value="InterPro"/>
</dbReference>
<evidence type="ECO:0000259" key="7">
    <source>
        <dbReference type="Pfam" id="PF24986"/>
    </source>
</evidence>
<dbReference type="Pfam" id="PF24986">
    <property type="entry name" value="PRC_RimM"/>
    <property type="match status" value="1"/>
</dbReference>
<dbReference type="Gene3D" id="2.40.30.60">
    <property type="entry name" value="RimM"/>
    <property type="match status" value="1"/>
</dbReference>
<reference evidence="8 9" key="1">
    <citation type="submission" date="2018-03" db="EMBL/GenBank/DDBJ databases">
        <title>Genomic Encyclopedia of Archaeal and Bacterial Type Strains, Phase II (KMG-II): from individual species to whole genera.</title>
        <authorList>
            <person name="Goeker M."/>
        </authorList>
    </citation>
    <scope>NUCLEOTIDE SEQUENCE [LARGE SCALE GENOMIC DNA]</scope>
    <source>
        <strain evidence="8 9">DSM 28229</strain>
    </source>
</reference>
<evidence type="ECO:0000259" key="6">
    <source>
        <dbReference type="Pfam" id="PF01782"/>
    </source>
</evidence>
<comment type="subunit">
    <text evidence="5">Binds ribosomal protein uS19.</text>
</comment>
<dbReference type="GO" id="GO:0006364">
    <property type="term" value="P:rRNA processing"/>
    <property type="evidence" value="ECO:0007669"/>
    <property type="project" value="UniProtKB-UniRule"/>
</dbReference>
<organism evidence="8 9">
    <name type="scientific">Sediminitomix flava</name>
    <dbReference type="NCBI Taxonomy" id="379075"/>
    <lineage>
        <taxon>Bacteria</taxon>
        <taxon>Pseudomonadati</taxon>
        <taxon>Bacteroidota</taxon>
        <taxon>Cytophagia</taxon>
        <taxon>Cytophagales</taxon>
        <taxon>Flammeovirgaceae</taxon>
        <taxon>Sediminitomix</taxon>
    </lineage>
</organism>
<dbReference type="GO" id="GO:0005840">
    <property type="term" value="C:ribosome"/>
    <property type="evidence" value="ECO:0007669"/>
    <property type="project" value="InterPro"/>
</dbReference>
<evidence type="ECO:0000256" key="5">
    <source>
        <dbReference type="HAMAP-Rule" id="MF_00014"/>
    </source>
</evidence>
<dbReference type="NCBIfam" id="TIGR02273">
    <property type="entry name" value="16S_RimM"/>
    <property type="match status" value="1"/>
</dbReference>
<dbReference type="SUPFAM" id="SSF50447">
    <property type="entry name" value="Translation proteins"/>
    <property type="match status" value="1"/>
</dbReference>
<evidence type="ECO:0000313" key="9">
    <source>
        <dbReference type="Proteomes" id="UP000245535"/>
    </source>
</evidence>
<dbReference type="Pfam" id="PF01782">
    <property type="entry name" value="RimM"/>
    <property type="match status" value="1"/>
</dbReference>
<evidence type="ECO:0000256" key="1">
    <source>
        <dbReference type="ARBA" id="ARBA00022490"/>
    </source>
</evidence>
<dbReference type="RefSeq" id="WP_109617988.1">
    <property type="nucleotide sequence ID" value="NZ_QGDO01000002.1"/>
</dbReference>
<sequence length="175" mass="20029">MRKEDCYELGYITRPHALAGEVAVMLDVDSPEDYAELDSVFLEVNRQLVPYFVETLTFHRNRFIIKFEDVETIEDAEKLRGCKLYLPLDVLPELEEGQFYYHEITGFTCIDEKEGEIGTVKAVYTGGPQDILAIDHNGVEVLVPIHDDLVKGIEREKNEIYVSLPEGLIDLYKDA</sequence>
<name>A0A315ZDM9_SEDFL</name>
<evidence type="ECO:0000256" key="3">
    <source>
        <dbReference type="ARBA" id="ARBA00022552"/>
    </source>
</evidence>
<comment type="function">
    <text evidence="5">An accessory protein needed during the final step in the assembly of 30S ribosomal subunit, possibly for assembly of the head region. Essential for efficient processing of 16S rRNA. May be needed both before and after RbfA during the maturation of 16S rRNA. It has affinity for free ribosomal 30S subunits but not for 70S ribosomes.</text>
</comment>
<dbReference type="InterPro" id="IPR036976">
    <property type="entry name" value="RimM_N_sf"/>
</dbReference>
<dbReference type="GO" id="GO:0005737">
    <property type="term" value="C:cytoplasm"/>
    <property type="evidence" value="ECO:0007669"/>
    <property type="project" value="UniProtKB-SubCell"/>
</dbReference>
<dbReference type="PANTHER" id="PTHR33692">
    <property type="entry name" value="RIBOSOME MATURATION FACTOR RIMM"/>
    <property type="match status" value="1"/>
</dbReference>
<dbReference type="EMBL" id="QGDO01000002">
    <property type="protein sequence ID" value="PWJ42958.1"/>
    <property type="molecule type" value="Genomic_DNA"/>
</dbReference>
<proteinExistence type="inferred from homology"/>
<dbReference type="OrthoDB" id="9810331at2"/>
<evidence type="ECO:0000256" key="4">
    <source>
        <dbReference type="ARBA" id="ARBA00023186"/>
    </source>
</evidence>
<keyword evidence="3 5" id="KW-0698">rRNA processing</keyword>
<protein>
    <recommendedName>
        <fullName evidence="5">Ribosome maturation factor RimM</fullName>
    </recommendedName>
</protein>
<dbReference type="InterPro" id="IPR011961">
    <property type="entry name" value="RimM"/>
</dbReference>
<gene>
    <name evidence="5" type="primary">rimM</name>
    <name evidence="8" type="ORF">BC781_102505</name>
</gene>
<evidence type="ECO:0000313" key="8">
    <source>
        <dbReference type="EMBL" id="PWJ42958.1"/>
    </source>
</evidence>
<dbReference type="InterPro" id="IPR009000">
    <property type="entry name" value="Transl_B-barrel_sf"/>
</dbReference>
<keyword evidence="1 5" id="KW-0963">Cytoplasm</keyword>
<accession>A0A315ZDM9</accession>
<comment type="domain">
    <text evidence="5">The PRC barrel domain binds ribosomal protein uS19.</text>
</comment>
<keyword evidence="4 5" id="KW-0143">Chaperone</keyword>
<dbReference type="PANTHER" id="PTHR33692:SF1">
    <property type="entry name" value="RIBOSOME MATURATION FACTOR RIMM"/>
    <property type="match status" value="1"/>
</dbReference>
<dbReference type="InterPro" id="IPR056792">
    <property type="entry name" value="PRC_RimM"/>
</dbReference>